<dbReference type="InterPro" id="IPR007172">
    <property type="entry name" value="DUF374"/>
</dbReference>
<organism evidence="3 4">
    <name type="scientific">Aquisalinus flavus</name>
    <dbReference type="NCBI Taxonomy" id="1526572"/>
    <lineage>
        <taxon>Bacteria</taxon>
        <taxon>Pseudomonadati</taxon>
        <taxon>Pseudomonadota</taxon>
        <taxon>Alphaproteobacteria</taxon>
        <taxon>Parvularculales</taxon>
        <taxon>Parvularculaceae</taxon>
        <taxon>Aquisalinus</taxon>
    </lineage>
</organism>
<reference evidence="3" key="2">
    <citation type="submission" date="2020-09" db="EMBL/GenBank/DDBJ databases">
        <authorList>
            <person name="Sun Q."/>
            <person name="Zhou Y."/>
        </authorList>
    </citation>
    <scope>NUCLEOTIDE SEQUENCE</scope>
    <source>
        <strain evidence="3">CGMCC 1.12921</strain>
    </source>
</reference>
<sequence>MAKKAKANPFLMWVLGWAGPAYINLVKWTTKREVIGEDILDRLQRGEEGYIVAFWHSRLLMMVPMRQTYEGRRFWFMISEHRDGDMIARAVEHFDISFARGSTMNERKKDKKKGGADAFRTLLKALKDGEAVGLTPDGPRGPRQRCHAGVAQLARLSGAKVYPVGYASKRAKLLDSWDRFHLPLPFTKGCYVFGEGISVTGDGPEAMEASRLEIEAALNHVTRIADETMGHEPVAPAEQRAVRQDR</sequence>
<dbReference type="Pfam" id="PF04028">
    <property type="entry name" value="DUF374"/>
    <property type="match status" value="1"/>
</dbReference>
<reference evidence="3" key="1">
    <citation type="journal article" date="2014" name="Int. J. Syst. Evol. Microbiol.">
        <title>Complete genome sequence of Corynebacterium casei LMG S-19264T (=DSM 44701T), isolated from a smear-ripened cheese.</title>
        <authorList>
            <consortium name="US DOE Joint Genome Institute (JGI-PGF)"/>
            <person name="Walter F."/>
            <person name="Albersmeier A."/>
            <person name="Kalinowski J."/>
            <person name="Ruckert C."/>
        </authorList>
    </citation>
    <scope>NUCLEOTIDE SEQUENCE</scope>
    <source>
        <strain evidence="3">CGMCC 1.12921</strain>
    </source>
</reference>
<name>A0A8J2V2D8_9PROT</name>
<evidence type="ECO:0000259" key="2">
    <source>
        <dbReference type="Pfam" id="PF04028"/>
    </source>
</evidence>
<evidence type="ECO:0000313" key="4">
    <source>
        <dbReference type="Proteomes" id="UP000613582"/>
    </source>
</evidence>
<dbReference type="Proteomes" id="UP000613582">
    <property type="component" value="Unassembled WGS sequence"/>
</dbReference>
<dbReference type="EMBL" id="BMGH01000002">
    <property type="protein sequence ID" value="GGD18417.1"/>
    <property type="molecule type" value="Genomic_DNA"/>
</dbReference>
<evidence type="ECO:0000256" key="1">
    <source>
        <dbReference type="SAM" id="MobiDB-lite"/>
    </source>
</evidence>
<evidence type="ECO:0000313" key="3">
    <source>
        <dbReference type="EMBL" id="GGD18417.1"/>
    </source>
</evidence>
<dbReference type="CDD" id="cd07983">
    <property type="entry name" value="LPLAT_DUF374-like"/>
    <property type="match status" value="1"/>
</dbReference>
<protein>
    <recommendedName>
        <fullName evidence="2">DUF374 domain-containing protein</fullName>
    </recommendedName>
</protein>
<feature type="region of interest" description="Disordered" evidence="1">
    <location>
        <begin position="227"/>
        <end position="246"/>
    </location>
</feature>
<dbReference type="RefSeq" id="WP_188160694.1">
    <property type="nucleotide sequence ID" value="NZ_BMGH01000002.1"/>
</dbReference>
<feature type="domain" description="DUF374" evidence="2">
    <location>
        <begin position="69"/>
        <end position="143"/>
    </location>
</feature>
<gene>
    <name evidence="3" type="ORF">GCM10011342_28840</name>
</gene>
<accession>A0A8J2V2D8</accession>
<keyword evidence="4" id="KW-1185">Reference proteome</keyword>
<proteinExistence type="predicted"/>
<dbReference type="AlphaFoldDB" id="A0A8J2V2D8"/>
<comment type="caution">
    <text evidence="3">The sequence shown here is derived from an EMBL/GenBank/DDBJ whole genome shotgun (WGS) entry which is preliminary data.</text>
</comment>